<dbReference type="PATRIC" id="fig|929558.5.peg.144"/>
<sequence>MLEMATVLVATGILMIIAYEFSHVMQKREWGENSKSIF</sequence>
<proteinExistence type="predicted"/>
<keyword evidence="1" id="KW-0472">Membrane</keyword>
<evidence type="ECO:0000256" key="1">
    <source>
        <dbReference type="SAM" id="Phobius"/>
    </source>
</evidence>
<accession>B6BLL2</accession>
<keyword evidence="1" id="KW-0812">Transmembrane</keyword>
<dbReference type="HOGENOM" id="CLU_3333852_0_0_7"/>
<dbReference type="EMBL" id="AFRZ01000001">
    <property type="protein sequence ID" value="EHP28669.1"/>
    <property type="molecule type" value="Genomic_DNA"/>
</dbReference>
<dbReference type="STRING" id="929558.SMGD1_0142"/>
<feature type="transmembrane region" description="Helical" evidence="1">
    <location>
        <begin position="6"/>
        <end position="25"/>
    </location>
</feature>
<comment type="caution">
    <text evidence="2">The sequence shown here is derived from an EMBL/GenBank/DDBJ whole genome shotgun (WGS) entry which is preliminary data.</text>
</comment>
<evidence type="ECO:0000313" key="2">
    <source>
        <dbReference type="EMBL" id="EHP28669.1"/>
    </source>
</evidence>
<name>B6BLL2_SULGG</name>
<keyword evidence="3" id="KW-1185">Reference proteome</keyword>
<accession>H1FSC3</accession>
<evidence type="ECO:0000313" key="3">
    <source>
        <dbReference type="Proteomes" id="UP000006431"/>
    </source>
</evidence>
<protein>
    <submittedName>
        <fullName evidence="2">Uncharacterized protein</fullName>
    </submittedName>
</protein>
<keyword evidence="1" id="KW-1133">Transmembrane helix</keyword>
<dbReference type="Proteomes" id="UP000006431">
    <property type="component" value="Unassembled WGS sequence"/>
</dbReference>
<gene>
    <name evidence="2" type="ORF">SMGD1_0142</name>
</gene>
<dbReference type="AlphaFoldDB" id="B6BLL2"/>
<organism evidence="2 3">
    <name type="scientific">Sulfurimonas gotlandica (strain DSM 19862 / JCM 16533 / GD1)</name>
    <dbReference type="NCBI Taxonomy" id="929558"/>
    <lineage>
        <taxon>Bacteria</taxon>
        <taxon>Pseudomonadati</taxon>
        <taxon>Campylobacterota</taxon>
        <taxon>Epsilonproteobacteria</taxon>
        <taxon>Campylobacterales</taxon>
        <taxon>Sulfurimonadaceae</taxon>
        <taxon>Sulfurimonas</taxon>
    </lineage>
</organism>
<reference evidence="2 3" key="1">
    <citation type="journal article" date="2012" name="Proc. Natl. Acad. Sci. U.S.A.">
        <title>Genome and physiology of a model Epsilonproteobacterium responsible for sulfide detoxification in marine oxygen depletion zones.</title>
        <authorList>
            <person name="Grote J."/>
            <person name="Schott T."/>
            <person name="Bruckner C.G."/>
            <person name="Glockner F.O."/>
            <person name="Jost G."/>
            <person name="Teeling H."/>
            <person name="Labrenz M."/>
            <person name="Jurgens K."/>
        </authorList>
    </citation>
    <scope>NUCLEOTIDE SEQUENCE [LARGE SCALE GENOMIC DNA]</scope>
    <source>
        <strain evidence="2 3">GD1</strain>
    </source>
</reference>